<keyword evidence="1" id="KW-0548">Nucleotidyltransferase</keyword>
<dbReference type="PANTHER" id="PTHR36688">
    <property type="entry name" value="ENDO/EXONUCLEASE/PHOSPHATASE DOMAIN-CONTAINING PROTEIN"/>
    <property type="match status" value="1"/>
</dbReference>
<dbReference type="PANTHER" id="PTHR36688:SF1">
    <property type="entry name" value="ENDONUCLEASE_EXONUCLEASE_PHOSPHATASE DOMAIN-CONTAINING PROTEIN"/>
    <property type="match status" value="1"/>
</dbReference>
<evidence type="ECO:0000313" key="1">
    <source>
        <dbReference type="EMBL" id="GBP76391.1"/>
    </source>
</evidence>
<dbReference type="GO" id="GO:0003964">
    <property type="term" value="F:RNA-directed DNA polymerase activity"/>
    <property type="evidence" value="ECO:0007669"/>
    <property type="project" value="UniProtKB-KW"/>
</dbReference>
<keyword evidence="1" id="KW-0695">RNA-directed DNA polymerase</keyword>
<name>A0A4C1YJ27_EUMVA</name>
<dbReference type="Proteomes" id="UP000299102">
    <property type="component" value="Unassembled WGS sequence"/>
</dbReference>
<evidence type="ECO:0000313" key="2">
    <source>
        <dbReference type="Proteomes" id="UP000299102"/>
    </source>
</evidence>
<dbReference type="OrthoDB" id="415068at2759"/>
<gene>
    <name evidence="1" type="ORF">EVAR_74440_1</name>
</gene>
<accession>A0A4C1YJ27</accession>
<protein>
    <submittedName>
        <fullName evidence="1">Probable RNA-directed DNA polymerase from transposon X-element</fullName>
    </submittedName>
</protein>
<sequence>MFNSLKRLQFFPMEWKVTQIVMLLKPDKQPEEAKSYRTISLLLTPSKIYEYSLLQRMLPTLNDKELIPDHQFGFHSKHATIEQVHRITNKIMESMEAKTYCASAFLNVSQA</sequence>
<keyword evidence="2" id="KW-1185">Reference proteome</keyword>
<organism evidence="1 2">
    <name type="scientific">Eumeta variegata</name>
    <name type="common">Bagworm moth</name>
    <name type="synonym">Eumeta japonica</name>
    <dbReference type="NCBI Taxonomy" id="151549"/>
    <lineage>
        <taxon>Eukaryota</taxon>
        <taxon>Metazoa</taxon>
        <taxon>Ecdysozoa</taxon>
        <taxon>Arthropoda</taxon>
        <taxon>Hexapoda</taxon>
        <taxon>Insecta</taxon>
        <taxon>Pterygota</taxon>
        <taxon>Neoptera</taxon>
        <taxon>Endopterygota</taxon>
        <taxon>Lepidoptera</taxon>
        <taxon>Glossata</taxon>
        <taxon>Ditrysia</taxon>
        <taxon>Tineoidea</taxon>
        <taxon>Psychidae</taxon>
        <taxon>Oiketicinae</taxon>
        <taxon>Eumeta</taxon>
    </lineage>
</organism>
<dbReference type="STRING" id="151549.A0A4C1YJ27"/>
<dbReference type="InterPro" id="IPR052560">
    <property type="entry name" value="RdDP_mobile_element"/>
</dbReference>
<proteinExistence type="predicted"/>
<keyword evidence="1" id="KW-0808">Transferase</keyword>
<dbReference type="AlphaFoldDB" id="A0A4C1YJ27"/>
<reference evidence="1 2" key="1">
    <citation type="journal article" date="2019" name="Commun. Biol.">
        <title>The bagworm genome reveals a unique fibroin gene that provides high tensile strength.</title>
        <authorList>
            <person name="Kono N."/>
            <person name="Nakamura H."/>
            <person name="Ohtoshi R."/>
            <person name="Tomita M."/>
            <person name="Numata K."/>
            <person name="Arakawa K."/>
        </authorList>
    </citation>
    <scope>NUCLEOTIDE SEQUENCE [LARGE SCALE GENOMIC DNA]</scope>
</reference>
<comment type="caution">
    <text evidence="1">The sequence shown here is derived from an EMBL/GenBank/DDBJ whole genome shotgun (WGS) entry which is preliminary data.</text>
</comment>
<dbReference type="EMBL" id="BGZK01001290">
    <property type="protein sequence ID" value="GBP76391.1"/>
    <property type="molecule type" value="Genomic_DNA"/>
</dbReference>